<dbReference type="EMBL" id="MF773975">
    <property type="protein sequence ID" value="ATJ00790.1"/>
    <property type="molecule type" value="Genomic_DNA"/>
</dbReference>
<organism evidence="3">
    <name type="scientific">Streptomyces sp. SCSIO 1666</name>
    <dbReference type="NCBI Taxonomy" id="861528"/>
    <lineage>
        <taxon>Bacteria</taxon>
        <taxon>Bacillati</taxon>
        <taxon>Actinomycetota</taxon>
        <taxon>Actinomycetes</taxon>
        <taxon>Kitasatosporales</taxon>
        <taxon>Streptomycetaceae</taxon>
        <taxon>Streptomyces</taxon>
    </lineage>
</organism>
<feature type="region of interest" description="Disordered" evidence="1">
    <location>
        <begin position="212"/>
        <end position="259"/>
    </location>
</feature>
<evidence type="ECO:0000256" key="2">
    <source>
        <dbReference type="SAM" id="Phobius"/>
    </source>
</evidence>
<sequence length="259" mass="26621">MSRVPALLAAVLATAGDAWDGAAGAMAATPRRVRAALSVRRHRRAALIGAALTLLVYLLSTGDLAVSGSGRFTGAPVLRAAPEQLLRVRAPYLFEPVLAWHPSSHLAVFVSPVNLLLGATVAALVGCNIAVAAHTARRSAACRRTRYARLMGVLPAFLLGFACCAPAFLLVLGTGTAAALLPAVLPARPLLYPLALLLLTGTLVWGASRGDRAGRAGRGAGTTRTAGRAGRTGRRTRRADDIGDPGTPAPPGVPGTREP</sequence>
<feature type="transmembrane region" description="Helical" evidence="2">
    <location>
        <begin position="190"/>
        <end position="208"/>
    </location>
</feature>
<protein>
    <submittedName>
        <fullName evidence="3">Uncharacterized protein</fullName>
    </submittedName>
</protein>
<proteinExistence type="predicted"/>
<dbReference type="AlphaFoldDB" id="A0A291NMZ6"/>
<accession>A0A291NMZ6</accession>
<evidence type="ECO:0000313" key="3">
    <source>
        <dbReference type="EMBL" id="ATJ00790.1"/>
    </source>
</evidence>
<keyword evidence="2" id="KW-1133">Transmembrane helix</keyword>
<keyword evidence="2" id="KW-0812">Transmembrane</keyword>
<feature type="transmembrane region" description="Helical" evidence="2">
    <location>
        <begin position="153"/>
        <end position="184"/>
    </location>
</feature>
<name>A0A291NMZ6_9ACTN</name>
<feature type="transmembrane region" description="Helical" evidence="2">
    <location>
        <begin position="106"/>
        <end position="132"/>
    </location>
</feature>
<reference evidence="3" key="1">
    <citation type="journal article" date="2017" name="Org. Lett.">
        <title>Elucidating the Sugar Tailoring Steps in the Cytorhodin Biosynthetic Pathway.</title>
        <authorList>
            <person name="Gui C."/>
            <person name="Mo X."/>
            <person name="Gu Y.C."/>
            <person name="Ju J."/>
        </authorList>
    </citation>
    <scope>NUCLEOTIDE SEQUENCE</scope>
    <source>
        <strain evidence="3">SCSIO 1666</strain>
    </source>
</reference>
<keyword evidence="2" id="KW-0472">Membrane</keyword>
<evidence type="ECO:0000256" key="1">
    <source>
        <dbReference type="SAM" id="MobiDB-lite"/>
    </source>
</evidence>